<name>A0A9P8NWM7_9ASCO</name>
<gene>
    <name evidence="1" type="ORF">OGAPHI_007005</name>
</gene>
<reference evidence="1" key="1">
    <citation type="journal article" date="2021" name="Open Biol.">
        <title>Shared evolutionary footprints suggest mitochondrial oxidative damage underlies multiple complex I losses in fungi.</title>
        <authorList>
            <person name="Schikora-Tamarit M.A."/>
            <person name="Marcet-Houben M."/>
            <person name="Nosek J."/>
            <person name="Gabaldon T."/>
        </authorList>
    </citation>
    <scope>NUCLEOTIDE SEQUENCE</scope>
    <source>
        <strain evidence="1">CBS6075</strain>
    </source>
</reference>
<proteinExistence type="predicted"/>
<dbReference type="GeneID" id="70238969"/>
<dbReference type="RefSeq" id="XP_046058122.1">
    <property type="nucleotide sequence ID" value="XM_046208354.1"/>
</dbReference>
<reference evidence="1" key="2">
    <citation type="submission" date="2021-01" db="EMBL/GenBank/DDBJ databases">
        <authorList>
            <person name="Schikora-Tamarit M.A."/>
        </authorList>
    </citation>
    <scope>NUCLEOTIDE SEQUENCE</scope>
    <source>
        <strain evidence="1">CBS6075</strain>
    </source>
</reference>
<dbReference type="Proteomes" id="UP000769157">
    <property type="component" value="Unassembled WGS sequence"/>
</dbReference>
<keyword evidence="2" id="KW-1185">Reference proteome</keyword>
<organism evidence="1 2">
    <name type="scientific">Ogataea philodendri</name>
    <dbReference type="NCBI Taxonomy" id="1378263"/>
    <lineage>
        <taxon>Eukaryota</taxon>
        <taxon>Fungi</taxon>
        <taxon>Dikarya</taxon>
        <taxon>Ascomycota</taxon>
        <taxon>Saccharomycotina</taxon>
        <taxon>Pichiomycetes</taxon>
        <taxon>Pichiales</taxon>
        <taxon>Pichiaceae</taxon>
        <taxon>Ogataea</taxon>
    </lineage>
</organism>
<evidence type="ECO:0000313" key="1">
    <source>
        <dbReference type="EMBL" id="KAH3660419.1"/>
    </source>
</evidence>
<dbReference type="EMBL" id="JAEUBE010000504">
    <property type="protein sequence ID" value="KAH3660419.1"/>
    <property type="molecule type" value="Genomic_DNA"/>
</dbReference>
<evidence type="ECO:0000313" key="2">
    <source>
        <dbReference type="Proteomes" id="UP000769157"/>
    </source>
</evidence>
<comment type="caution">
    <text evidence="1">The sequence shown here is derived from an EMBL/GenBank/DDBJ whole genome shotgun (WGS) entry which is preliminary data.</text>
</comment>
<sequence>MVDLPNGFWSSCNRSESDWFRSNWSSSFESSVANSTTFLAISFICFSWFMSSPSLDNVETVNNLTENNVLAVQPRAWNSSDEELGSVGVWTSVGHGKQTWLGVLVHKVLVWELGSIDTLTSGTVEVGEITTLQHEVWNDSVEDGVLVTETLLSSAQSSEVFSGFWNVLVQREDDLSQWFAFRVRTFLNSESSHQRLNSRSTYRQQQLRRMS</sequence>
<protein>
    <submittedName>
        <fullName evidence="1">Uncharacterized protein</fullName>
    </submittedName>
</protein>
<dbReference type="AlphaFoldDB" id="A0A9P8NWM7"/>
<dbReference type="OrthoDB" id="8964193at2759"/>
<accession>A0A9P8NWM7</accession>